<sequence length="186" mass="18611">MGRSGGDGKMVDGGSISGTVISDMVASRRGDIGDGRMTSTVVVAGAITSDIVGSIRGDISDDGEVTCGVVVSSRQSRGDGRLVDSGVVSSIMTSGIVASMRGNTGDGRVVSNMTCSKGEGGSMEASSANGVDDVDGANMVSGGCIDRRGCRLAHPPSLLPRPQIGYILAVMADTGGLMDGYDDVGD</sequence>
<proteinExistence type="predicted"/>
<protein>
    <submittedName>
        <fullName evidence="1">Uncharacterized protein</fullName>
    </submittedName>
</protein>
<dbReference type="AlphaFoldDB" id="A5ADK6"/>
<gene>
    <name evidence="1" type="ORF">VITISV_006920</name>
</gene>
<dbReference type="EMBL" id="AM423838">
    <property type="protein sequence ID" value="CAN62345.1"/>
    <property type="molecule type" value="Genomic_DNA"/>
</dbReference>
<reference evidence="1" key="1">
    <citation type="journal article" date="2007" name="PLoS ONE">
        <title>The first genome sequence of an elite grapevine cultivar (Pinot noir Vitis vinifera L.): coping with a highly heterozygous genome.</title>
        <authorList>
            <person name="Velasco R."/>
            <person name="Zharkikh A."/>
            <person name="Troggio M."/>
            <person name="Cartwright D.A."/>
            <person name="Cestaro A."/>
            <person name="Pruss D."/>
            <person name="Pindo M."/>
            <person name="FitzGerald L.M."/>
            <person name="Vezzulli S."/>
            <person name="Reid J."/>
            <person name="Malacarne G."/>
            <person name="Iliev D."/>
            <person name="Coppola G."/>
            <person name="Wardell B."/>
            <person name="Micheletti D."/>
            <person name="Macalma T."/>
            <person name="Facci M."/>
            <person name="Mitchell J.T."/>
            <person name="Perazzolli M."/>
            <person name="Eldredge G."/>
            <person name="Gatto P."/>
            <person name="Oyzerski R."/>
            <person name="Moretto M."/>
            <person name="Gutin N."/>
            <person name="Stefanini M."/>
            <person name="Chen Y."/>
            <person name="Segala C."/>
            <person name="Davenport C."/>
            <person name="Dematte L."/>
            <person name="Mraz A."/>
            <person name="Battilana J."/>
            <person name="Stormo K."/>
            <person name="Costa F."/>
            <person name="Tao Q."/>
            <person name="Si-Ammour A."/>
            <person name="Harkins T."/>
            <person name="Lackey A."/>
            <person name="Perbost C."/>
            <person name="Taillon B."/>
            <person name="Stella A."/>
            <person name="Solovyev V."/>
            <person name="Fawcett J.A."/>
            <person name="Sterck L."/>
            <person name="Vandepoele K."/>
            <person name="Grando S.M."/>
            <person name="Toppo S."/>
            <person name="Moser C."/>
            <person name="Lanchbury J."/>
            <person name="Bogden R."/>
            <person name="Skolnick M."/>
            <person name="Sgaramella V."/>
            <person name="Bhatnagar S.K."/>
            <person name="Fontana P."/>
            <person name="Gutin A."/>
            <person name="Van de Peer Y."/>
            <person name="Salamini F."/>
            <person name="Viola R."/>
        </authorList>
    </citation>
    <scope>NUCLEOTIDE SEQUENCE</scope>
</reference>
<accession>A5ADK6</accession>
<organism evidence="1">
    <name type="scientific">Vitis vinifera</name>
    <name type="common">Grape</name>
    <dbReference type="NCBI Taxonomy" id="29760"/>
    <lineage>
        <taxon>Eukaryota</taxon>
        <taxon>Viridiplantae</taxon>
        <taxon>Streptophyta</taxon>
        <taxon>Embryophyta</taxon>
        <taxon>Tracheophyta</taxon>
        <taxon>Spermatophyta</taxon>
        <taxon>Magnoliopsida</taxon>
        <taxon>eudicotyledons</taxon>
        <taxon>Gunneridae</taxon>
        <taxon>Pentapetalae</taxon>
        <taxon>rosids</taxon>
        <taxon>Vitales</taxon>
        <taxon>Vitaceae</taxon>
        <taxon>Viteae</taxon>
        <taxon>Vitis</taxon>
    </lineage>
</organism>
<evidence type="ECO:0000313" key="1">
    <source>
        <dbReference type="EMBL" id="CAN62345.1"/>
    </source>
</evidence>
<name>A5ADK6_VITVI</name>